<dbReference type="PROSITE" id="PS50893">
    <property type="entry name" value="ABC_TRANSPORTER_2"/>
    <property type="match status" value="1"/>
</dbReference>
<dbReference type="RefSeq" id="WP_009139142.1">
    <property type="nucleotide sequence ID" value="NZ_JH815198.1"/>
</dbReference>
<dbReference type="PANTHER" id="PTHR42939">
    <property type="entry name" value="ABC TRANSPORTER ATP-BINDING PROTEIN ALBC-RELATED"/>
    <property type="match status" value="1"/>
</dbReference>
<gene>
    <name evidence="5" type="ORF">HMPREF9451_00928</name>
</gene>
<keyword evidence="2" id="KW-0547">Nucleotide-binding</keyword>
<proteinExistence type="predicted"/>
<evidence type="ECO:0000313" key="5">
    <source>
        <dbReference type="EMBL" id="EJZ83423.1"/>
    </source>
</evidence>
<dbReference type="SUPFAM" id="SSF52540">
    <property type="entry name" value="P-loop containing nucleoside triphosphate hydrolases"/>
    <property type="match status" value="1"/>
</dbReference>
<dbReference type="GO" id="GO:0005524">
    <property type="term" value="F:ATP binding"/>
    <property type="evidence" value="ECO:0007669"/>
    <property type="project" value="UniProtKB-KW"/>
</dbReference>
<dbReference type="Proteomes" id="UP000006069">
    <property type="component" value="Unassembled WGS sequence"/>
</dbReference>
<keyword evidence="3" id="KW-0067">ATP-binding</keyword>
<dbReference type="InterPro" id="IPR027417">
    <property type="entry name" value="P-loop_NTPase"/>
</dbReference>
<dbReference type="InterPro" id="IPR003593">
    <property type="entry name" value="AAA+_ATPase"/>
</dbReference>
<keyword evidence="1" id="KW-0813">Transport</keyword>
<dbReference type="eggNOG" id="COG1131">
    <property type="taxonomic scope" value="Bacteria"/>
</dbReference>
<dbReference type="CDD" id="cd03230">
    <property type="entry name" value="ABC_DR_subfamily_A"/>
    <property type="match status" value="1"/>
</dbReference>
<keyword evidence="6" id="KW-1185">Reference proteome</keyword>
<dbReference type="InParanoid" id="K0YJK4"/>
<evidence type="ECO:0000256" key="2">
    <source>
        <dbReference type="ARBA" id="ARBA00022741"/>
    </source>
</evidence>
<evidence type="ECO:0000259" key="4">
    <source>
        <dbReference type="PROSITE" id="PS50893"/>
    </source>
</evidence>
<dbReference type="PATRIC" id="fig|742818.3.peg.981"/>
<dbReference type="EMBL" id="ADMD01000007">
    <property type="protein sequence ID" value="EJZ83423.1"/>
    <property type="molecule type" value="Genomic_DNA"/>
</dbReference>
<comment type="caution">
    <text evidence="5">The sequence shown here is derived from an EMBL/GenBank/DDBJ whole genome shotgun (WGS) entry which is preliminary data.</text>
</comment>
<evidence type="ECO:0000256" key="1">
    <source>
        <dbReference type="ARBA" id="ARBA00022448"/>
    </source>
</evidence>
<dbReference type="GO" id="GO:0016887">
    <property type="term" value="F:ATP hydrolysis activity"/>
    <property type="evidence" value="ECO:0007669"/>
    <property type="project" value="InterPro"/>
</dbReference>
<reference evidence="5 6" key="1">
    <citation type="submission" date="2012-08" db="EMBL/GenBank/DDBJ databases">
        <title>The Genome Sequence of Slackia piriformis YIT 12062.</title>
        <authorList>
            <consortium name="The Broad Institute Genome Sequencing Platform"/>
            <person name="Earl A."/>
            <person name="Ward D."/>
            <person name="Feldgarden M."/>
            <person name="Gevers D."/>
            <person name="Morotomi M."/>
            <person name="Walker B."/>
            <person name="Young S.K."/>
            <person name="Zeng Q."/>
            <person name="Gargeya S."/>
            <person name="Fitzgerald M."/>
            <person name="Haas B."/>
            <person name="Abouelleil A."/>
            <person name="Alvarado L."/>
            <person name="Arachchi H.M."/>
            <person name="Berlin A.M."/>
            <person name="Chapman S.B."/>
            <person name="Goldberg J."/>
            <person name="Griggs A."/>
            <person name="Gujja S."/>
            <person name="Hansen M."/>
            <person name="Howarth C."/>
            <person name="Imamovic A."/>
            <person name="Larimer J."/>
            <person name="McCowen C."/>
            <person name="Montmayeur A."/>
            <person name="Murphy C."/>
            <person name="Neiman D."/>
            <person name="Pearson M."/>
            <person name="Priest M."/>
            <person name="Roberts A."/>
            <person name="Saif S."/>
            <person name="Shea T."/>
            <person name="Sisk P."/>
            <person name="Sykes S."/>
            <person name="Wortman J."/>
            <person name="Nusbaum C."/>
            <person name="Birren B."/>
        </authorList>
    </citation>
    <scope>NUCLEOTIDE SEQUENCE [LARGE SCALE GENOMIC DNA]</scope>
    <source>
        <strain evidence="5 6">YIT 12062</strain>
    </source>
</reference>
<dbReference type="HOGENOM" id="CLU_000604_1_2_11"/>
<organism evidence="5 6">
    <name type="scientific">Slackia piriformis YIT 12062</name>
    <dbReference type="NCBI Taxonomy" id="742818"/>
    <lineage>
        <taxon>Bacteria</taxon>
        <taxon>Bacillati</taxon>
        <taxon>Actinomycetota</taxon>
        <taxon>Coriobacteriia</taxon>
        <taxon>Eggerthellales</taxon>
        <taxon>Eggerthellaceae</taxon>
        <taxon>Slackia</taxon>
    </lineage>
</organism>
<dbReference type="AlphaFoldDB" id="K0YJK4"/>
<accession>K0YJK4</accession>
<evidence type="ECO:0000313" key="6">
    <source>
        <dbReference type="Proteomes" id="UP000006069"/>
    </source>
</evidence>
<sequence length="297" mass="32630">MGDLICISGVTKHYGDDFALRDVNLSVPRGCVTGFVGANGAGKTTTIKAILGLVSIESGSIELFGEPFGMNADGERSRRAKERIGVVFDTCPYVGELSVKMAGRIMAASYSSWDAGRFADYLRRFSLDPKKKVKDLSRGMGMKLQLACALAHDPELLILDEATAGLDPLARDEILDMLRDYMKDERRGILMSSHITTDLEKIADTVACIDNGRIVFDMEKDLITDMAGIGRCRAADYERVLASGRYAPGELRVMRNAYGVDLLVADRFAFAQQFPEIACDKASIEDYMQLVLKGDIR</sequence>
<evidence type="ECO:0000256" key="3">
    <source>
        <dbReference type="ARBA" id="ARBA00022840"/>
    </source>
</evidence>
<dbReference type="InterPro" id="IPR051782">
    <property type="entry name" value="ABC_Transporter_VariousFunc"/>
</dbReference>
<dbReference type="PANTHER" id="PTHR42939:SF3">
    <property type="entry name" value="ABC TRANSPORTER ATP-BINDING COMPONENT"/>
    <property type="match status" value="1"/>
</dbReference>
<dbReference type="Pfam" id="PF00005">
    <property type="entry name" value="ABC_tran"/>
    <property type="match status" value="1"/>
</dbReference>
<feature type="domain" description="ABC transporter" evidence="4">
    <location>
        <begin position="5"/>
        <end position="236"/>
    </location>
</feature>
<dbReference type="Gene3D" id="3.40.50.300">
    <property type="entry name" value="P-loop containing nucleotide triphosphate hydrolases"/>
    <property type="match status" value="1"/>
</dbReference>
<dbReference type="OrthoDB" id="9804819at2"/>
<protein>
    <recommendedName>
        <fullName evidence="4">ABC transporter domain-containing protein</fullName>
    </recommendedName>
</protein>
<name>K0YJK4_9ACTN</name>
<dbReference type="SMART" id="SM00382">
    <property type="entry name" value="AAA"/>
    <property type="match status" value="1"/>
</dbReference>
<dbReference type="InterPro" id="IPR003439">
    <property type="entry name" value="ABC_transporter-like_ATP-bd"/>
</dbReference>